<keyword evidence="7" id="KW-1185">Reference proteome</keyword>
<dbReference type="GO" id="GO:0046872">
    <property type="term" value="F:metal ion binding"/>
    <property type="evidence" value="ECO:0007669"/>
    <property type="project" value="UniProtKB-KW"/>
</dbReference>
<dbReference type="GO" id="GO:0051539">
    <property type="term" value="F:4 iron, 4 sulfur cluster binding"/>
    <property type="evidence" value="ECO:0007669"/>
    <property type="project" value="UniProtKB-KW"/>
</dbReference>
<evidence type="ECO:0000313" key="6">
    <source>
        <dbReference type="EMBL" id="SHO44714.1"/>
    </source>
</evidence>
<dbReference type="Gene3D" id="3.30.70.20">
    <property type="match status" value="2"/>
</dbReference>
<keyword evidence="2" id="KW-0479">Metal-binding</keyword>
<dbReference type="InterPro" id="IPR017896">
    <property type="entry name" value="4Fe4S_Fe-S-bd"/>
</dbReference>
<accession>A0A1M7XZU8</accession>
<keyword evidence="3" id="KW-0408">Iron</keyword>
<keyword evidence="1" id="KW-0004">4Fe-4S</keyword>
<dbReference type="EMBL" id="FRFE01000003">
    <property type="protein sequence ID" value="SHO44714.1"/>
    <property type="molecule type" value="Genomic_DNA"/>
</dbReference>
<dbReference type="PANTHER" id="PTHR43177">
    <property type="entry name" value="PROTEIN NRFC"/>
    <property type="match status" value="1"/>
</dbReference>
<dbReference type="PANTHER" id="PTHR43177:SF3">
    <property type="entry name" value="PROTEIN NRFC HOMOLOG"/>
    <property type="match status" value="1"/>
</dbReference>
<evidence type="ECO:0000259" key="5">
    <source>
        <dbReference type="PROSITE" id="PS51379"/>
    </source>
</evidence>
<organism evidence="6 7">
    <name type="scientific">Desulfopila aestuarii DSM 18488</name>
    <dbReference type="NCBI Taxonomy" id="1121416"/>
    <lineage>
        <taxon>Bacteria</taxon>
        <taxon>Pseudomonadati</taxon>
        <taxon>Thermodesulfobacteriota</taxon>
        <taxon>Desulfobulbia</taxon>
        <taxon>Desulfobulbales</taxon>
        <taxon>Desulfocapsaceae</taxon>
        <taxon>Desulfopila</taxon>
    </lineage>
</organism>
<feature type="domain" description="4Fe-4S ferredoxin-type" evidence="5">
    <location>
        <begin position="115"/>
        <end position="146"/>
    </location>
</feature>
<keyword evidence="4" id="KW-0411">Iron-sulfur</keyword>
<feature type="domain" description="4Fe-4S ferredoxin-type" evidence="5">
    <location>
        <begin position="148"/>
        <end position="177"/>
    </location>
</feature>
<gene>
    <name evidence="6" type="ORF">SAMN02745220_00851</name>
</gene>
<proteinExistence type="predicted"/>
<dbReference type="AlphaFoldDB" id="A0A1M7XZU8"/>
<dbReference type="InterPro" id="IPR050954">
    <property type="entry name" value="ET_IronSulfur_Cluster-Binding"/>
</dbReference>
<dbReference type="CDD" id="cd10551">
    <property type="entry name" value="PsrB"/>
    <property type="match status" value="1"/>
</dbReference>
<evidence type="ECO:0000256" key="4">
    <source>
        <dbReference type="ARBA" id="ARBA00023014"/>
    </source>
</evidence>
<dbReference type="PROSITE" id="PS00198">
    <property type="entry name" value="4FE4S_FER_1"/>
    <property type="match status" value="1"/>
</dbReference>
<evidence type="ECO:0000256" key="3">
    <source>
        <dbReference type="ARBA" id="ARBA00023004"/>
    </source>
</evidence>
<dbReference type="SUPFAM" id="SSF54862">
    <property type="entry name" value="4Fe-4S ferredoxins"/>
    <property type="match status" value="1"/>
</dbReference>
<dbReference type="OrthoDB" id="9789030at2"/>
<dbReference type="Pfam" id="PF13247">
    <property type="entry name" value="Fer4_11"/>
    <property type="match status" value="1"/>
</dbReference>
<dbReference type="Proteomes" id="UP000184603">
    <property type="component" value="Unassembled WGS sequence"/>
</dbReference>
<dbReference type="STRING" id="1121416.SAMN02745220_00851"/>
<reference evidence="6 7" key="1">
    <citation type="submission" date="2016-12" db="EMBL/GenBank/DDBJ databases">
        <authorList>
            <person name="Song W.-J."/>
            <person name="Kurnit D.M."/>
        </authorList>
    </citation>
    <scope>NUCLEOTIDE SEQUENCE [LARGE SCALE GENOMIC DNA]</scope>
    <source>
        <strain evidence="6 7">DSM 18488</strain>
    </source>
</reference>
<evidence type="ECO:0000313" key="7">
    <source>
        <dbReference type="Proteomes" id="UP000184603"/>
    </source>
</evidence>
<evidence type="ECO:0000256" key="1">
    <source>
        <dbReference type="ARBA" id="ARBA00022485"/>
    </source>
</evidence>
<protein>
    <submittedName>
        <fullName evidence="6">Protein NrfC</fullName>
    </submittedName>
</protein>
<sequence length="251" mass="28127">MKIDELEQLESEDLSTITSTERRKFLKMGLAITGLYLGGSVLSLTTVRSAHASSGVVPEPGQYPYNPHYSMVIREKLCIDCERCKAACVETNSVPEYGFRTTILERRRALTAGEHETTFMPVLCNHCNRPPCVRVCPTTATWKDKETGIVVMNPSRCIGCKTCMTACPYNARYFKEEIRAVDKCNFCYDTRLSKGKKDTACVEACPADVRIFGNLADTESRVFKLIHAPDTMVWVLRPETGALPNVYYINA</sequence>
<evidence type="ECO:0000256" key="2">
    <source>
        <dbReference type="ARBA" id="ARBA00022723"/>
    </source>
</evidence>
<name>A0A1M7XZU8_9BACT</name>
<dbReference type="RefSeq" id="WP_073612202.1">
    <property type="nucleotide sequence ID" value="NZ_FRFE01000003.1"/>
</dbReference>
<dbReference type="PROSITE" id="PS51379">
    <property type="entry name" value="4FE4S_FER_2"/>
    <property type="match status" value="2"/>
</dbReference>
<dbReference type="InterPro" id="IPR017900">
    <property type="entry name" value="4Fe4S_Fe_S_CS"/>
</dbReference>